<organism evidence="1 2">
    <name type="scientific">Globodera rostochiensis</name>
    <name type="common">Golden nematode worm</name>
    <name type="synonym">Heterodera rostochiensis</name>
    <dbReference type="NCBI Taxonomy" id="31243"/>
    <lineage>
        <taxon>Eukaryota</taxon>
        <taxon>Metazoa</taxon>
        <taxon>Ecdysozoa</taxon>
        <taxon>Nematoda</taxon>
        <taxon>Chromadorea</taxon>
        <taxon>Rhabditida</taxon>
        <taxon>Tylenchina</taxon>
        <taxon>Tylenchomorpha</taxon>
        <taxon>Tylenchoidea</taxon>
        <taxon>Heteroderidae</taxon>
        <taxon>Heteroderinae</taxon>
        <taxon>Globodera</taxon>
    </lineage>
</organism>
<reference evidence="2" key="1">
    <citation type="submission" date="2022-11" db="UniProtKB">
        <authorList>
            <consortium name="WormBaseParasite"/>
        </authorList>
    </citation>
    <scope>IDENTIFICATION</scope>
</reference>
<evidence type="ECO:0000313" key="1">
    <source>
        <dbReference type="Proteomes" id="UP000887572"/>
    </source>
</evidence>
<name>A0A914HU38_GLORO</name>
<dbReference type="WBParaSite" id="Gr19_v10_g3998.t1">
    <property type="protein sequence ID" value="Gr19_v10_g3998.t1"/>
    <property type="gene ID" value="Gr19_v10_g3998"/>
</dbReference>
<proteinExistence type="predicted"/>
<accession>A0A914HU38</accession>
<dbReference type="Proteomes" id="UP000887572">
    <property type="component" value="Unplaced"/>
</dbReference>
<keyword evidence="1" id="KW-1185">Reference proteome</keyword>
<dbReference type="AlphaFoldDB" id="A0A914HU38"/>
<protein>
    <submittedName>
        <fullName evidence="2">Uncharacterized protein</fullName>
    </submittedName>
</protein>
<sequence>MGNSVGRFVEIGSNVDHAERTTKCAEGMGADDFLKFRNLEVRIPGLKVPIFSYKISELGIAASSKNFGSQNSEFRIVKKFWKSEVRIPKIGIPPSTGVPERFYNAQHQRRVKEHGQLKSTGAQ</sequence>
<evidence type="ECO:0000313" key="2">
    <source>
        <dbReference type="WBParaSite" id="Gr19_v10_g3998.t1"/>
    </source>
</evidence>